<dbReference type="Proteomes" id="UP000031599">
    <property type="component" value="Unassembled WGS sequence"/>
</dbReference>
<dbReference type="EMBL" id="JMCC02000153">
    <property type="protein sequence ID" value="KIG12070.1"/>
    <property type="molecule type" value="Genomic_DNA"/>
</dbReference>
<protein>
    <submittedName>
        <fullName evidence="1">Uncharacterized protein</fullName>
    </submittedName>
</protein>
<evidence type="ECO:0000313" key="1">
    <source>
        <dbReference type="EMBL" id="KIG12070.1"/>
    </source>
</evidence>
<evidence type="ECO:0000313" key="2">
    <source>
        <dbReference type="Proteomes" id="UP000031599"/>
    </source>
</evidence>
<accession>A0A0C2CQS8</accession>
<organism evidence="1 2">
    <name type="scientific">Enhygromyxa salina</name>
    <dbReference type="NCBI Taxonomy" id="215803"/>
    <lineage>
        <taxon>Bacteria</taxon>
        <taxon>Pseudomonadati</taxon>
        <taxon>Myxococcota</taxon>
        <taxon>Polyangia</taxon>
        <taxon>Nannocystales</taxon>
        <taxon>Nannocystaceae</taxon>
        <taxon>Enhygromyxa</taxon>
    </lineage>
</organism>
<reference evidence="1 2" key="1">
    <citation type="submission" date="2014-12" db="EMBL/GenBank/DDBJ databases">
        <title>Genome assembly of Enhygromyxa salina DSM 15201.</title>
        <authorList>
            <person name="Sharma G."/>
            <person name="Subramanian S."/>
        </authorList>
    </citation>
    <scope>NUCLEOTIDE SEQUENCE [LARGE SCALE GENOMIC DNA]</scope>
    <source>
        <strain evidence="1 2">DSM 15201</strain>
    </source>
</reference>
<sequence>MPGKLHQGTLELFRDDPWLAFDLLGIERPTSGTPKPRQGEVECEDPEHPDKVVVRYPDLVLVYDVKGEPGIGIVIGVEAQGGYAYIKRWRLPYYQAVLADTYKLPTWMVVVSYNQRMSAAIREWMVGLPPRVDVLLLDVDTVPKLSLERAQQWPTAAALVAAVHGHHGDIEAAQIGVHACMRLPEKQRKSYIGTILAALSVPERDTLKRELNMEEKEEIWEIERNSGTYMLGREHGRQEGREHGRREAFVELVLALLEVRGVECDAASEARIRACEEHATLERWGRRAREVTHASALFEDA</sequence>
<comment type="caution">
    <text evidence="1">The sequence shown here is derived from an EMBL/GenBank/DDBJ whole genome shotgun (WGS) entry which is preliminary data.</text>
</comment>
<name>A0A0C2CQS8_9BACT</name>
<gene>
    <name evidence="1" type="ORF">DB30_02067</name>
</gene>
<proteinExistence type="predicted"/>
<dbReference type="AlphaFoldDB" id="A0A0C2CQS8"/>